<dbReference type="AlphaFoldDB" id="A0A8S1CET6"/>
<dbReference type="Proteomes" id="UP000494165">
    <property type="component" value="Unassembled WGS sequence"/>
</dbReference>
<protein>
    <submittedName>
        <fullName evidence="1">Uncharacterized protein</fullName>
    </submittedName>
</protein>
<dbReference type="EMBL" id="CADEPI010000033">
    <property type="protein sequence ID" value="CAB3367847.1"/>
    <property type="molecule type" value="Genomic_DNA"/>
</dbReference>
<name>A0A8S1CET6_9INSE</name>
<proteinExistence type="predicted"/>
<evidence type="ECO:0000313" key="1">
    <source>
        <dbReference type="EMBL" id="CAB3367847.1"/>
    </source>
</evidence>
<keyword evidence="2" id="KW-1185">Reference proteome</keyword>
<reference evidence="1 2" key="1">
    <citation type="submission" date="2020-04" db="EMBL/GenBank/DDBJ databases">
        <authorList>
            <person name="Alioto T."/>
            <person name="Alioto T."/>
            <person name="Gomez Garrido J."/>
        </authorList>
    </citation>
    <scope>NUCLEOTIDE SEQUENCE [LARGE SCALE GENOMIC DNA]</scope>
</reference>
<sequence>MVTLSDDFLHLMPTLTHLHISAKRDKDLTVDDIPSERNHDDSIASFGQLKGFKWNNKFHYQDWTIRLDRILSAPHLEKMDIVAYKLNLGDNKESLLHQIRNRMILDRATYIRILCLAYYKYGGDPDQEGLCELARELARARTNNFKH</sequence>
<accession>A0A8S1CET6</accession>
<comment type="caution">
    <text evidence="1">The sequence shown here is derived from an EMBL/GenBank/DDBJ whole genome shotgun (WGS) entry which is preliminary data.</text>
</comment>
<organism evidence="1 2">
    <name type="scientific">Cloeon dipterum</name>
    <dbReference type="NCBI Taxonomy" id="197152"/>
    <lineage>
        <taxon>Eukaryota</taxon>
        <taxon>Metazoa</taxon>
        <taxon>Ecdysozoa</taxon>
        <taxon>Arthropoda</taxon>
        <taxon>Hexapoda</taxon>
        <taxon>Insecta</taxon>
        <taxon>Pterygota</taxon>
        <taxon>Palaeoptera</taxon>
        <taxon>Ephemeroptera</taxon>
        <taxon>Pisciforma</taxon>
        <taxon>Baetidae</taxon>
        <taxon>Cloeon</taxon>
    </lineage>
</organism>
<gene>
    <name evidence="1" type="ORF">CLODIP_2_CD11772</name>
</gene>
<evidence type="ECO:0000313" key="2">
    <source>
        <dbReference type="Proteomes" id="UP000494165"/>
    </source>
</evidence>